<reference evidence="2" key="1">
    <citation type="submission" date="2018-11" db="EMBL/GenBank/DDBJ databases">
        <authorList>
            <consortium name="Pathogen Informatics"/>
        </authorList>
    </citation>
    <scope>NUCLEOTIDE SEQUENCE</scope>
</reference>
<comment type="caution">
    <text evidence="2">The sequence shown here is derived from an EMBL/GenBank/DDBJ whole genome shotgun (WGS) entry which is preliminary data.</text>
</comment>
<dbReference type="SUPFAM" id="SSF81296">
    <property type="entry name" value="E set domains"/>
    <property type="match status" value="1"/>
</dbReference>
<evidence type="ECO:0000313" key="3">
    <source>
        <dbReference type="Proteomes" id="UP000784294"/>
    </source>
</evidence>
<protein>
    <submittedName>
        <fullName evidence="2">Uncharacterized protein</fullName>
    </submittedName>
</protein>
<dbReference type="InterPro" id="IPR014756">
    <property type="entry name" value="Ig_E-set"/>
</dbReference>
<proteinExistence type="predicted"/>
<accession>A0A448XMN6</accession>
<evidence type="ECO:0000313" key="2">
    <source>
        <dbReference type="EMBL" id="VEL40344.1"/>
    </source>
</evidence>
<sequence length="54" mass="5639">MELHGNTVGSPAKFTVDTFSAGRGSVEVIVLNPKGQREPVCCSGALKQISTHAL</sequence>
<name>A0A448XMN6_9PLAT</name>
<dbReference type="InterPro" id="IPR013783">
    <property type="entry name" value="Ig-like_fold"/>
</dbReference>
<dbReference type="Proteomes" id="UP000784294">
    <property type="component" value="Unassembled WGS sequence"/>
</dbReference>
<feature type="repeat" description="Filamin" evidence="1">
    <location>
        <begin position="1"/>
        <end position="40"/>
    </location>
</feature>
<dbReference type="OrthoDB" id="18740at2759"/>
<dbReference type="EMBL" id="CAAALY010264541">
    <property type="protein sequence ID" value="VEL40344.1"/>
    <property type="molecule type" value="Genomic_DNA"/>
</dbReference>
<evidence type="ECO:0000256" key="1">
    <source>
        <dbReference type="PROSITE-ProRule" id="PRU00087"/>
    </source>
</evidence>
<organism evidence="2 3">
    <name type="scientific">Protopolystoma xenopodis</name>
    <dbReference type="NCBI Taxonomy" id="117903"/>
    <lineage>
        <taxon>Eukaryota</taxon>
        <taxon>Metazoa</taxon>
        <taxon>Spiralia</taxon>
        <taxon>Lophotrochozoa</taxon>
        <taxon>Platyhelminthes</taxon>
        <taxon>Monogenea</taxon>
        <taxon>Polyopisthocotylea</taxon>
        <taxon>Polystomatidea</taxon>
        <taxon>Polystomatidae</taxon>
        <taxon>Protopolystoma</taxon>
    </lineage>
</organism>
<keyword evidence="3" id="KW-1185">Reference proteome</keyword>
<dbReference type="Gene3D" id="2.60.40.10">
    <property type="entry name" value="Immunoglobulins"/>
    <property type="match status" value="1"/>
</dbReference>
<dbReference type="InterPro" id="IPR017868">
    <property type="entry name" value="Filamin/ABP280_repeat-like"/>
</dbReference>
<dbReference type="AlphaFoldDB" id="A0A448XMN6"/>
<gene>
    <name evidence="2" type="ORF">PXEA_LOCUS33784</name>
</gene>
<dbReference type="PROSITE" id="PS50194">
    <property type="entry name" value="FILAMIN_REPEAT"/>
    <property type="match status" value="1"/>
</dbReference>